<dbReference type="PANTHER" id="PTHR12049">
    <property type="entry name" value="PROTEIN ARGININE METHYLTRANSFERASE NDUFAF7, MITOCHONDRIAL"/>
    <property type="match status" value="1"/>
</dbReference>
<keyword evidence="2 3" id="KW-0808">Transferase</keyword>
<dbReference type="EC" id="2.1.1.-" evidence="3"/>
<reference evidence="3" key="1">
    <citation type="journal article" date="2021" name="PeerJ">
        <title>Extensive microbial diversity within the chicken gut microbiome revealed by metagenomics and culture.</title>
        <authorList>
            <person name="Gilroy R."/>
            <person name="Ravi A."/>
            <person name="Getino M."/>
            <person name="Pursley I."/>
            <person name="Horton D.L."/>
            <person name="Alikhan N.F."/>
            <person name="Baker D."/>
            <person name="Gharbi K."/>
            <person name="Hall N."/>
            <person name="Watson M."/>
            <person name="Adriaenssens E.M."/>
            <person name="Foster-Nyarko E."/>
            <person name="Jarju S."/>
            <person name="Secka A."/>
            <person name="Antonio M."/>
            <person name="Oren A."/>
            <person name="Chaudhuri R.R."/>
            <person name="La Ragione R."/>
            <person name="Hildebrand F."/>
            <person name="Pallen M.J."/>
        </authorList>
    </citation>
    <scope>NUCLEOTIDE SEQUENCE</scope>
    <source>
        <strain evidence="3">14975</strain>
    </source>
</reference>
<dbReference type="Gene3D" id="3.40.50.12710">
    <property type="match status" value="1"/>
</dbReference>
<evidence type="ECO:0000256" key="1">
    <source>
        <dbReference type="ARBA" id="ARBA00022603"/>
    </source>
</evidence>
<dbReference type="Pfam" id="PF02636">
    <property type="entry name" value="Methyltransf_28"/>
    <property type="match status" value="1"/>
</dbReference>
<proteinExistence type="predicted"/>
<evidence type="ECO:0000313" key="4">
    <source>
        <dbReference type="Proteomes" id="UP000823964"/>
    </source>
</evidence>
<dbReference type="SUPFAM" id="SSF53335">
    <property type="entry name" value="S-adenosyl-L-methionine-dependent methyltransferases"/>
    <property type="match status" value="1"/>
</dbReference>
<organism evidence="3 4">
    <name type="scientific">Candidatus Akkermansia intestinigallinarum</name>
    <dbReference type="NCBI Taxonomy" id="2838431"/>
    <lineage>
        <taxon>Bacteria</taxon>
        <taxon>Pseudomonadati</taxon>
        <taxon>Verrucomicrobiota</taxon>
        <taxon>Verrucomicrobiia</taxon>
        <taxon>Verrucomicrobiales</taxon>
        <taxon>Akkermansiaceae</taxon>
        <taxon>Akkermansia</taxon>
    </lineage>
</organism>
<accession>A0A9D1V9J1</accession>
<dbReference type="InterPro" id="IPR003788">
    <property type="entry name" value="NDUFAF7"/>
</dbReference>
<evidence type="ECO:0000256" key="2">
    <source>
        <dbReference type="ARBA" id="ARBA00022679"/>
    </source>
</evidence>
<dbReference type="InterPro" id="IPR038375">
    <property type="entry name" value="NDUFAF7_sf"/>
</dbReference>
<reference evidence="3" key="2">
    <citation type="submission" date="2021-04" db="EMBL/GenBank/DDBJ databases">
        <authorList>
            <person name="Gilroy R."/>
        </authorList>
    </citation>
    <scope>NUCLEOTIDE SEQUENCE</scope>
    <source>
        <strain evidence="3">14975</strain>
    </source>
</reference>
<protein>
    <submittedName>
        <fullName evidence="3">SAM-dependent methyltransferase</fullName>
        <ecNumber evidence="3">2.1.1.-</ecNumber>
    </submittedName>
</protein>
<dbReference type="EMBL" id="DXFQ01000009">
    <property type="protein sequence ID" value="HIX19066.1"/>
    <property type="molecule type" value="Genomic_DNA"/>
</dbReference>
<gene>
    <name evidence="3" type="ORF">H9862_00515</name>
</gene>
<dbReference type="PANTHER" id="PTHR12049:SF7">
    <property type="entry name" value="PROTEIN ARGININE METHYLTRANSFERASE NDUFAF7, MITOCHONDRIAL"/>
    <property type="match status" value="1"/>
</dbReference>
<comment type="caution">
    <text evidence="3">The sequence shown here is derived from an EMBL/GenBank/DDBJ whole genome shotgun (WGS) entry which is preliminary data.</text>
</comment>
<dbReference type="GO" id="GO:0032259">
    <property type="term" value="P:methylation"/>
    <property type="evidence" value="ECO:0007669"/>
    <property type="project" value="UniProtKB-KW"/>
</dbReference>
<keyword evidence="1 3" id="KW-0489">Methyltransferase</keyword>
<dbReference type="Proteomes" id="UP000823964">
    <property type="component" value="Unassembled WGS sequence"/>
</dbReference>
<dbReference type="InterPro" id="IPR029063">
    <property type="entry name" value="SAM-dependent_MTases_sf"/>
</dbReference>
<sequence length="332" mass="37536">MQIAPHILAHGNWISMEDFMELALYDEDYGYYSTHIRDIGYRGDFSTSATISDLPARRLVRAWKQSCRDHGRRLPFIEIGGGNGDLAMAISRSLGFIGRLRSRYLMVDRSPKLLKIQAMVGGGFVRVYPTIEAALKHAGGHAFIFCNELPDAFPARQFVFQGGEWLELGLAVIDGRLVRQAWKRPLPASTAFERWAREGQVIEVHESYHKWFTAWQPLWKSGSFITIDYGEEVETLYDRRPAGTLRGYKAHTLLDVDSLPAAAGHCDITADVNFSDLRQLADRCVGDVTEYMNQRDFLKDDADMSNPGDRHLIETPGAGDHFNVLIQHRFTG</sequence>
<name>A0A9D1V9J1_9BACT</name>
<dbReference type="GO" id="GO:0035243">
    <property type="term" value="F:protein-arginine omega-N symmetric methyltransferase activity"/>
    <property type="evidence" value="ECO:0007669"/>
    <property type="project" value="TreeGrafter"/>
</dbReference>
<dbReference type="AlphaFoldDB" id="A0A9D1V9J1"/>
<evidence type="ECO:0000313" key="3">
    <source>
        <dbReference type="EMBL" id="HIX19066.1"/>
    </source>
</evidence>